<dbReference type="Proteomes" id="UP000765509">
    <property type="component" value="Unassembled WGS sequence"/>
</dbReference>
<evidence type="ECO:0000256" key="1">
    <source>
        <dbReference type="SAM" id="MobiDB-lite"/>
    </source>
</evidence>
<proteinExistence type="predicted"/>
<evidence type="ECO:0000313" key="2">
    <source>
        <dbReference type="EMBL" id="MBW0509272.1"/>
    </source>
</evidence>
<reference evidence="2" key="1">
    <citation type="submission" date="2021-03" db="EMBL/GenBank/DDBJ databases">
        <title>Draft genome sequence of rust myrtle Austropuccinia psidii MF-1, a brazilian biotype.</title>
        <authorList>
            <person name="Quecine M.C."/>
            <person name="Pachon D.M.R."/>
            <person name="Bonatelli M.L."/>
            <person name="Correr F.H."/>
            <person name="Franceschini L.M."/>
            <person name="Leite T.F."/>
            <person name="Margarido G.R.A."/>
            <person name="Almeida C.A."/>
            <person name="Ferrarezi J.A."/>
            <person name="Labate C.A."/>
        </authorList>
    </citation>
    <scope>NUCLEOTIDE SEQUENCE</scope>
    <source>
        <strain evidence="2">MF-1</strain>
    </source>
</reference>
<evidence type="ECO:0000313" key="3">
    <source>
        <dbReference type="Proteomes" id="UP000765509"/>
    </source>
</evidence>
<keyword evidence="3" id="KW-1185">Reference proteome</keyword>
<comment type="caution">
    <text evidence="2">The sequence shown here is derived from an EMBL/GenBank/DDBJ whole genome shotgun (WGS) entry which is preliminary data.</text>
</comment>
<organism evidence="2 3">
    <name type="scientific">Austropuccinia psidii MF-1</name>
    <dbReference type="NCBI Taxonomy" id="1389203"/>
    <lineage>
        <taxon>Eukaryota</taxon>
        <taxon>Fungi</taxon>
        <taxon>Dikarya</taxon>
        <taxon>Basidiomycota</taxon>
        <taxon>Pucciniomycotina</taxon>
        <taxon>Pucciniomycetes</taxon>
        <taxon>Pucciniales</taxon>
        <taxon>Sphaerophragmiaceae</taxon>
        <taxon>Austropuccinia</taxon>
    </lineage>
</organism>
<dbReference type="AlphaFoldDB" id="A0A9Q3DW40"/>
<feature type="region of interest" description="Disordered" evidence="1">
    <location>
        <begin position="63"/>
        <end position="101"/>
    </location>
</feature>
<name>A0A9Q3DW40_9BASI</name>
<protein>
    <submittedName>
        <fullName evidence="2">Uncharacterized protein</fullName>
    </submittedName>
</protein>
<gene>
    <name evidence="2" type="ORF">O181_048987</name>
</gene>
<accession>A0A9Q3DW40</accession>
<sequence>MVQFKDEVFTGMQESLNKMKELAKTLKEQKEVVKEEEPSENEDVKKLMEKLNELTNLATHQKSIINNPHTSNEHLGKRNNFPPPPTKEFPYAPAQNAPRPF</sequence>
<dbReference type="EMBL" id="AVOT02020855">
    <property type="protein sequence ID" value="MBW0509272.1"/>
    <property type="molecule type" value="Genomic_DNA"/>
</dbReference>